<organism evidence="3 4">
    <name type="scientific">Actinidia rufa</name>
    <dbReference type="NCBI Taxonomy" id="165716"/>
    <lineage>
        <taxon>Eukaryota</taxon>
        <taxon>Viridiplantae</taxon>
        <taxon>Streptophyta</taxon>
        <taxon>Embryophyta</taxon>
        <taxon>Tracheophyta</taxon>
        <taxon>Spermatophyta</taxon>
        <taxon>Magnoliopsida</taxon>
        <taxon>eudicotyledons</taxon>
        <taxon>Gunneridae</taxon>
        <taxon>Pentapetalae</taxon>
        <taxon>asterids</taxon>
        <taxon>Ericales</taxon>
        <taxon>Actinidiaceae</taxon>
        <taxon>Actinidia</taxon>
    </lineage>
</organism>
<keyword evidence="1" id="KW-0862">Zinc</keyword>
<dbReference type="InterPro" id="IPR007527">
    <property type="entry name" value="Znf_SWIM"/>
</dbReference>
<accession>A0A7J0F1X9</accession>
<dbReference type="EMBL" id="BJWL01000008">
    <property type="protein sequence ID" value="GFY92701.1"/>
    <property type="molecule type" value="Genomic_DNA"/>
</dbReference>
<proteinExistence type="predicted"/>
<feature type="domain" description="SWIM-type" evidence="2">
    <location>
        <begin position="124"/>
        <end position="158"/>
    </location>
</feature>
<protein>
    <submittedName>
        <fullName evidence="3">Zinc ion binding protein</fullName>
    </submittedName>
</protein>
<keyword evidence="1" id="KW-0863">Zinc-finger</keyword>
<dbReference type="PANTHER" id="PTHR33977">
    <property type="entry name" value="ZINC ION BINDING PROTEIN"/>
    <property type="match status" value="1"/>
</dbReference>
<dbReference type="OrthoDB" id="1727071at2759"/>
<keyword evidence="1" id="KW-0479">Metal-binding</keyword>
<evidence type="ECO:0000256" key="1">
    <source>
        <dbReference type="PROSITE-ProRule" id="PRU00325"/>
    </source>
</evidence>
<reference evidence="3 4" key="1">
    <citation type="submission" date="2019-07" db="EMBL/GenBank/DDBJ databases">
        <title>De Novo Assembly of kiwifruit Actinidia rufa.</title>
        <authorList>
            <person name="Sugita-Konishi S."/>
            <person name="Sato K."/>
            <person name="Mori E."/>
            <person name="Abe Y."/>
            <person name="Kisaki G."/>
            <person name="Hamano K."/>
            <person name="Suezawa K."/>
            <person name="Otani M."/>
            <person name="Fukuda T."/>
            <person name="Manabe T."/>
            <person name="Gomi K."/>
            <person name="Tabuchi M."/>
            <person name="Akimitsu K."/>
            <person name="Kataoka I."/>
        </authorList>
    </citation>
    <scope>NUCLEOTIDE SEQUENCE [LARGE SCALE GENOMIC DNA]</scope>
    <source>
        <strain evidence="4">cv. Fuchu</strain>
    </source>
</reference>
<sequence length="344" mass="38679">MRAEISRQLGQAVNSICRGHGTVDMFEHFMEDFIDGSGFVDYFKAIWYPRIGADWLVDKLATKVHSYFWIAEYSGKDDFARYWKDKWMSGLTSWCKSLRIPNSDVVMEGKCTKVIDQEDRDRAYVVYNPGSEFAICDCSWAETGNLCEHVFKVIKVYHGKGFSLLSITMYQYNQALINMLRCPPCDSLIRDHAVSLAAWVEKQLDTMVDRDSGEIFVDPTEKQNVEMLAVSSENGICGEREGAEIACDEMEVDPESICLSSAGLFSFDGDGKWRESFGGCRWIEQNEAIGQQSENGSTSQNLLSADDEVPLAKLRNRTAKDSDLAHNGEEVTFALRSDCTSAAV</sequence>
<gene>
    <name evidence="3" type="ORF">Acr_08g0010970</name>
</gene>
<dbReference type="Proteomes" id="UP000585474">
    <property type="component" value="Unassembled WGS sequence"/>
</dbReference>
<comment type="caution">
    <text evidence="3">The sequence shown here is derived from an EMBL/GenBank/DDBJ whole genome shotgun (WGS) entry which is preliminary data.</text>
</comment>
<dbReference type="PANTHER" id="PTHR33977:SF1">
    <property type="entry name" value="ZINC ION BINDING PROTEIN"/>
    <property type="match status" value="1"/>
</dbReference>
<evidence type="ECO:0000313" key="3">
    <source>
        <dbReference type="EMBL" id="GFY92701.1"/>
    </source>
</evidence>
<dbReference type="PROSITE" id="PS50966">
    <property type="entry name" value="ZF_SWIM"/>
    <property type="match status" value="1"/>
</dbReference>
<dbReference type="GO" id="GO:0008270">
    <property type="term" value="F:zinc ion binding"/>
    <property type="evidence" value="ECO:0007669"/>
    <property type="project" value="UniProtKB-KW"/>
</dbReference>
<evidence type="ECO:0000313" key="4">
    <source>
        <dbReference type="Proteomes" id="UP000585474"/>
    </source>
</evidence>
<dbReference type="AlphaFoldDB" id="A0A7J0F1X9"/>
<name>A0A7J0F1X9_9ERIC</name>
<evidence type="ECO:0000259" key="2">
    <source>
        <dbReference type="PROSITE" id="PS50966"/>
    </source>
</evidence>
<keyword evidence="4" id="KW-1185">Reference proteome</keyword>